<name>A0A4Y2KJ89_ARAVE</name>
<gene>
    <name evidence="1" type="ORF">AVEN_19018_1</name>
</gene>
<accession>A0A4Y2KJ89</accession>
<organism evidence="1 2">
    <name type="scientific">Araneus ventricosus</name>
    <name type="common">Orbweaver spider</name>
    <name type="synonym">Epeira ventricosa</name>
    <dbReference type="NCBI Taxonomy" id="182803"/>
    <lineage>
        <taxon>Eukaryota</taxon>
        <taxon>Metazoa</taxon>
        <taxon>Ecdysozoa</taxon>
        <taxon>Arthropoda</taxon>
        <taxon>Chelicerata</taxon>
        <taxon>Arachnida</taxon>
        <taxon>Araneae</taxon>
        <taxon>Araneomorphae</taxon>
        <taxon>Entelegynae</taxon>
        <taxon>Araneoidea</taxon>
        <taxon>Araneidae</taxon>
        <taxon>Araneus</taxon>
    </lineage>
</organism>
<proteinExistence type="predicted"/>
<dbReference type="EMBL" id="BGPR01004698">
    <property type="protein sequence ID" value="GBN02405.1"/>
    <property type="molecule type" value="Genomic_DNA"/>
</dbReference>
<sequence length="99" mass="11617">MTSPDDTLETGIVEWAVQRRSGMEARQIFDTRQRGYVAIARQRGYVVARALIDVFRYLSIYRFYRCVQYVDSHPFVSRIVLSSPFLLLFHIFFDCGCPQ</sequence>
<evidence type="ECO:0000313" key="1">
    <source>
        <dbReference type="EMBL" id="GBN02405.1"/>
    </source>
</evidence>
<protein>
    <submittedName>
        <fullName evidence="1">Uncharacterized protein</fullName>
    </submittedName>
</protein>
<reference evidence="1 2" key="1">
    <citation type="journal article" date="2019" name="Sci. Rep.">
        <title>Orb-weaving spider Araneus ventricosus genome elucidates the spidroin gene catalogue.</title>
        <authorList>
            <person name="Kono N."/>
            <person name="Nakamura H."/>
            <person name="Ohtoshi R."/>
            <person name="Moran D.A.P."/>
            <person name="Shinohara A."/>
            <person name="Yoshida Y."/>
            <person name="Fujiwara M."/>
            <person name="Mori M."/>
            <person name="Tomita M."/>
            <person name="Arakawa K."/>
        </authorList>
    </citation>
    <scope>NUCLEOTIDE SEQUENCE [LARGE SCALE GENOMIC DNA]</scope>
</reference>
<comment type="caution">
    <text evidence="1">The sequence shown here is derived from an EMBL/GenBank/DDBJ whole genome shotgun (WGS) entry which is preliminary data.</text>
</comment>
<keyword evidence="2" id="KW-1185">Reference proteome</keyword>
<evidence type="ECO:0000313" key="2">
    <source>
        <dbReference type="Proteomes" id="UP000499080"/>
    </source>
</evidence>
<dbReference type="AlphaFoldDB" id="A0A4Y2KJ89"/>
<dbReference type="Proteomes" id="UP000499080">
    <property type="component" value="Unassembled WGS sequence"/>
</dbReference>